<gene>
    <name evidence="6" type="ORF">SCLCIDRAFT_132771</name>
</gene>
<proteinExistence type="predicted"/>
<keyword evidence="3" id="KW-0863">Zinc-finger</keyword>
<dbReference type="InParanoid" id="A0A0C3DJB2"/>
<feature type="non-terminal residue" evidence="6">
    <location>
        <position position="1"/>
    </location>
</feature>
<organism evidence="6 7">
    <name type="scientific">Scleroderma citrinum Foug A</name>
    <dbReference type="NCBI Taxonomy" id="1036808"/>
    <lineage>
        <taxon>Eukaryota</taxon>
        <taxon>Fungi</taxon>
        <taxon>Dikarya</taxon>
        <taxon>Basidiomycota</taxon>
        <taxon>Agaricomycotina</taxon>
        <taxon>Agaricomycetes</taxon>
        <taxon>Agaricomycetidae</taxon>
        <taxon>Boletales</taxon>
        <taxon>Sclerodermatineae</taxon>
        <taxon>Sclerodermataceae</taxon>
        <taxon>Scleroderma</taxon>
    </lineage>
</organism>
<name>A0A0C3DJB2_9AGAM</name>
<dbReference type="GO" id="GO:0008270">
    <property type="term" value="F:zinc ion binding"/>
    <property type="evidence" value="ECO:0007669"/>
    <property type="project" value="UniProtKB-KW"/>
</dbReference>
<keyword evidence="4" id="KW-0862">Zinc</keyword>
<dbReference type="Proteomes" id="UP000053989">
    <property type="component" value="Unassembled WGS sequence"/>
</dbReference>
<comment type="subcellular location">
    <subcellularLocation>
        <location evidence="1">Nucleus</location>
    </subcellularLocation>
</comment>
<evidence type="ECO:0000256" key="4">
    <source>
        <dbReference type="ARBA" id="ARBA00022833"/>
    </source>
</evidence>
<evidence type="ECO:0000313" key="6">
    <source>
        <dbReference type="EMBL" id="KIM56424.1"/>
    </source>
</evidence>
<keyword evidence="5" id="KW-0539">Nucleus</keyword>
<dbReference type="PANTHER" id="PTHR46481:SF10">
    <property type="entry name" value="ZINC FINGER BED DOMAIN-CONTAINING PROTEIN 39"/>
    <property type="match status" value="1"/>
</dbReference>
<dbReference type="EMBL" id="KN822117">
    <property type="protein sequence ID" value="KIM56424.1"/>
    <property type="molecule type" value="Genomic_DNA"/>
</dbReference>
<evidence type="ECO:0000256" key="1">
    <source>
        <dbReference type="ARBA" id="ARBA00004123"/>
    </source>
</evidence>
<dbReference type="OrthoDB" id="2677917at2759"/>
<accession>A0A0C3DJB2</accession>
<reference evidence="6 7" key="1">
    <citation type="submission" date="2014-04" db="EMBL/GenBank/DDBJ databases">
        <authorList>
            <consortium name="DOE Joint Genome Institute"/>
            <person name="Kuo A."/>
            <person name="Kohler A."/>
            <person name="Nagy L.G."/>
            <person name="Floudas D."/>
            <person name="Copeland A."/>
            <person name="Barry K.W."/>
            <person name="Cichocki N."/>
            <person name="Veneault-Fourrey C."/>
            <person name="LaButti K."/>
            <person name="Lindquist E.A."/>
            <person name="Lipzen A."/>
            <person name="Lundell T."/>
            <person name="Morin E."/>
            <person name="Murat C."/>
            <person name="Sun H."/>
            <person name="Tunlid A."/>
            <person name="Henrissat B."/>
            <person name="Grigoriev I.V."/>
            <person name="Hibbett D.S."/>
            <person name="Martin F."/>
            <person name="Nordberg H.P."/>
            <person name="Cantor M.N."/>
            <person name="Hua S.X."/>
        </authorList>
    </citation>
    <scope>NUCLEOTIDE SEQUENCE [LARGE SCALE GENOMIC DNA]</scope>
    <source>
        <strain evidence="6 7">Foug A</strain>
    </source>
</reference>
<dbReference type="PANTHER" id="PTHR46481">
    <property type="entry name" value="ZINC FINGER BED DOMAIN-CONTAINING PROTEIN 4"/>
    <property type="match status" value="1"/>
</dbReference>
<protein>
    <recommendedName>
        <fullName evidence="8">BED-type domain-containing protein</fullName>
    </recommendedName>
</protein>
<evidence type="ECO:0008006" key="8">
    <source>
        <dbReference type="Google" id="ProtNLM"/>
    </source>
</evidence>
<evidence type="ECO:0000256" key="5">
    <source>
        <dbReference type="ARBA" id="ARBA00023242"/>
    </source>
</evidence>
<dbReference type="STRING" id="1036808.A0A0C3DJB2"/>
<evidence type="ECO:0000256" key="3">
    <source>
        <dbReference type="ARBA" id="ARBA00022771"/>
    </source>
</evidence>
<evidence type="ECO:0000313" key="7">
    <source>
        <dbReference type="Proteomes" id="UP000053989"/>
    </source>
</evidence>
<reference evidence="7" key="2">
    <citation type="submission" date="2015-01" db="EMBL/GenBank/DDBJ databases">
        <title>Evolutionary Origins and Diversification of the Mycorrhizal Mutualists.</title>
        <authorList>
            <consortium name="DOE Joint Genome Institute"/>
            <consortium name="Mycorrhizal Genomics Consortium"/>
            <person name="Kohler A."/>
            <person name="Kuo A."/>
            <person name="Nagy L.G."/>
            <person name="Floudas D."/>
            <person name="Copeland A."/>
            <person name="Barry K.W."/>
            <person name="Cichocki N."/>
            <person name="Veneault-Fourrey C."/>
            <person name="LaButti K."/>
            <person name="Lindquist E.A."/>
            <person name="Lipzen A."/>
            <person name="Lundell T."/>
            <person name="Morin E."/>
            <person name="Murat C."/>
            <person name="Riley R."/>
            <person name="Ohm R."/>
            <person name="Sun H."/>
            <person name="Tunlid A."/>
            <person name="Henrissat B."/>
            <person name="Grigoriev I.V."/>
            <person name="Hibbett D.S."/>
            <person name="Martin F."/>
        </authorList>
    </citation>
    <scope>NUCLEOTIDE SEQUENCE [LARGE SCALE GENOMIC DNA]</scope>
    <source>
        <strain evidence="7">Foug A</strain>
    </source>
</reference>
<evidence type="ECO:0000256" key="2">
    <source>
        <dbReference type="ARBA" id="ARBA00022723"/>
    </source>
</evidence>
<dbReference type="GO" id="GO:0005634">
    <property type="term" value="C:nucleus"/>
    <property type="evidence" value="ECO:0007669"/>
    <property type="project" value="UniProtKB-SubCell"/>
</dbReference>
<keyword evidence="2" id="KW-0479">Metal-binding</keyword>
<keyword evidence="7" id="KW-1185">Reference proteome</keyword>
<dbReference type="AlphaFoldDB" id="A0A0C3DJB2"/>
<dbReference type="HOGENOM" id="CLU_087375_0_0_1"/>
<dbReference type="SUPFAM" id="SSF140996">
    <property type="entry name" value="Hermes dimerisation domain"/>
    <property type="match status" value="1"/>
</dbReference>
<dbReference type="InterPro" id="IPR052035">
    <property type="entry name" value="ZnF_BED_domain_contain"/>
</dbReference>
<sequence>EWHSPIYAFFENPKVVNEGGRLAHEFKCHKWGCAAKVRCYLDTKDTGSTGNLRKHAQSCWGIAVVNAAYNAASADEVRKAIILNVLKDGTISVAFKLKKGLTTYSHHQHTREQTKAEIVCWVLESLHPFSVVEDRGFQCLMKTSRPAYYIPSRWTVSHNVRLIFAHTHNCITKMLQVS</sequence>